<evidence type="ECO:0000259" key="10">
    <source>
        <dbReference type="PROSITE" id="PS51007"/>
    </source>
</evidence>
<dbReference type="PANTHER" id="PTHR37823:SF4">
    <property type="entry name" value="MENAQUINOL-CYTOCHROME C REDUCTASE CYTOCHROME B_C SUBUNIT"/>
    <property type="match status" value="1"/>
</dbReference>
<dbReference type="PIRSF" id="PIRSF000025">
    <property type="entry name" value="Cytc_Bsub_c550"/>
    <property type="match status" value="1"/>
</dbReference>
<evidence type="ECO:0000256" key="1">
    <source>
        <dbReference type="ARBA" id="ARBA00022448"/>
    </source>
</evidence>
<keyword evidence="1" id="KW-0813">Transport</keyword>
<feature type="transmembrane region" description="Helical" evidence="9">
    <location>
        <begin position="6"/>
        <end position="28"/>
    </location>
</feature>
<reference evidence="11 12" key="2">
    <citation type="journal article" date="2016" name="Genome Announc.">
        <title>Draft Genome Sequence of Oceanobacillus picturae Heshi-B3, Isolated from Fermented Rice Bran in a Traditional Japanese Seafood Dish.</title>
        <authorList>
            <person name="Akuzawa S."/>
            <person name="Nagaoka J."/>
            <person name="Kanekatsu M."/>
            <person name="Kanesaki Y."/>
            <person name="Suzuki T."/>
        </authorList>
    </citation>
    <scope>NUCLEOTIDE SEQUENCE [LARGE SCALE GENOMIC DNA]</scope>
    <source>
        <strain evidence="11 12">Heshi-B3</strain>
    </source>
</reference>
<organism evidence="11 12">
    <name type="scientific">Oceanobacillus picturae</name>
    <dbReference type="NCBI Taxonomy" id="171693"/>
    <lineage>
        <taxon>Bacteria</taxon>
        <taxon>Bacillati</taxon>
        <taxon>Bacillota</taxon>
        <taxon>Bacilli</taxon>
        <taxon>Bacillales</taxon>
        <taxon>Bacillaceae</taxon>
        <taxon>Oceanobacillus</taxon>
    </lineage>
</organism>
<dbReference type="Proteomes" id="UP000052946">
    <property type="component" value="Unassembled WGS sequence"/>
</dbReference>
<dbReference type="GO" id="GO:0016020">
    <property type="term" value="C:membrane"/>
    <property type="evidence" value="ECO:0007669"/>
    <property type="project" value="InterPro"/>
</dbReference>
<proteinExistence type="predicted"/>
<sequence>MRRNPVVPYALIALLGILAVIVISVIGLDQREQIHQAEEGEQTEEGGESSEGESSEGETSDDPEAIFKSNCSSCHGADLSGGVGPDLTQVGSKLSEEKIHDVIINGRGSMPAGMATEQEAEVLAAWLAEKK</sequence>
<evidence type="ECO:0000256" key="2">
    <source>
        <dbReference type="ARBA" id="ARBA00022617"/>
    </source>
</evidence>
<evidence type="ECO:0000256" key="7">
    <source>
        <dbReference type="PIRSR" id="PIRSR000025-2"/>
    </source>
</evidence>
<comment type="caution">
    <text evidence="11">The sequence shown here is derived from an EMBL/GenBank/DDBJ whole genome shotgun (WGS) entry which is preliminary data.</text>
</comment>
<gene>
    <name evidence="11" type="ORF">OPHB3_3266</name>
</gene>
<keyword evidence="5 7" id="KW-0408">Iron</keyword>
<dbReference type="OrthoDB" id="7933886at2"/>
<feature type="region of interest" description="Disordered" evidence="8">
    <location>
        <begin position="34"/>
        <end position="71"/>
    </location>
</feature>
<dbReference type="GO" id="GO:0009055">
    <property type="term" value="F:electron transfer activity"/>
    <property type="evidence" value="ECO:0007669"/>
    <property type="project" value="InterPro"/>
</dbReference>
<dbReference type="GO" id="GO:0005506">
    <property type="term" value="F:iron ion binding"/>
    <property type="evidence" value="ECO:0007669"/>
    <property type="project" value="InterPro"/>
</dbReference>
<feature type="binding site" description="axial binding residue" evidence="7">
    <location>
        <position position="110"/>
    </location>
    <ligand>
        <name>heme c</name>
        <dbReference type="ChEBI" id="CHEBI:61717"/>
    </ligand>
    <ligandPart>
        <name>Fe</name>
        <dbReference type="ChEBI" id="CHEBI:18248"/>
    </ligandPart>
</feature>
<keyword evidence="4" id="KW-0249">Electron transport</keyword>
<dbReference type="Pfam" id="PF13442">
    <property type="entry name" value="Cytochrome_CBB3"/>
    <property type="match status" value="1"/>
</dbReference>
<accession>A0A0U9H9F4</accession>
<evidence type="ECO:0000313" key="11">
    <source>
        <dbReference type="EMBL" id="GAQ19299.1"/>
    </source>
</evidence>
<keyword evidence="2 6" id="KW-0349">Heme</keyword>
<dbReference type="Gene3D" id="1.10.760.10">
    <property type="entry name" value="Cytochrome c-like domain"/>
    <property type="match status" value="1"/>
</dbReference>
<dbReference type="InterPro" id="IPR036909">
    <property type="entry name" value="Cyt_c-like_dom_sf"/>
</dbReference>
<evidence type="ECO:0000256" key="6">
    <source>
        <dbReference type="PIRSR" id="PIRSR000025-1"/>
    </source>
</evidence>
<dbReference type="EMBL" id="BBXV01000043">
    <property type="protein sequence ID" value="GAQ19299.1"/>
    <property type="molecule type" value="Genomic_DNA"/>
</dbReference>
<feature type="domain" description="Cytochrome c" evidence="10">
    <location>
        <begin position="58"/>
        <end position="131"/>
    </location>
</feature>
<dbReference type="RefSeq" id="WP_058951003.1">
    <property type="nucleotide sequence ID" value="NZ_BBXV01000043.1"/>
</dbReference>
<comment type="PTM">
    <text evidence="6">Binds 1 heme c group covalently per subunit.</text>
</comment>
<dbReference type="InterPro" id="IPR051811">
    <property type="entry name" value="Cytochrome_c550/c551-like"/>
</dbReference>
<feature type="binding site" description="axial binding residue" evidence="7">
    <location>
        <position position="75"/>
    </location>
    <ligand>
        <name>heme c</name>
        <dbReference type="ChEBI" id="CHEBI:61717"/>
    </ligand>
    <ligandPart>
        <name>Fe</name>
        <dbReference type="ChEBI" id="CHEBI:18248"/>
    </ligandPart>
</feature>
<dbReference type="AlphaFoldDB" id="A0A0U9H9F4"/>
<dbReference type="PROSITE" id="PS51007">
    <property type="entry name" value="CYTC"/>
    <property type="match status" value="1"/>
</dbReference>
<keyword evidence="3 7" id="KW-0479">Metal-binding</keyword>
<evidence type="ECO:0000313" key="12">
    <source>
        <dbReference type="Proteomes" id="UP000052946"/>
    </source>
</evidence>
<evidence type="ECO:0000256" key="3">
    <source>
        <dbReference type="ARBA" id="ARBA00022723"/>
    </source>
</evidence>
<protein>
    <submittedName>
        <fullName evidence="11">Cytochrome c551</fullName>
    </submittedName>
</protein>
<feature type="binding site" description="covalent" evidence="6">
    <location>
        <position position="71"/>
    </location>
    <ligand>
        <name>heme c</name>
        <dbReference type="ChEBI" id="CHEBI:61717"/>
    </ligand>
</feature>
<keyword evidence="9" id="KW-1133">Transmembrane helix</keyword>
<evidence type="ECO:0000256" key="8">
    <source>
        <dbReference type="SAM" id="MobiDB-lite"/>
    </source>
</evidence>
<dbReference type="SUPFAM" id="SSF46626">
    <property type="entry name" value="Cytochrome c"/>
    <property type="match status" value="1"/>
</dbReference>
<evidence type="ECO:0000256" key="5">
    <source>
        <dbReference type="ARBA" id="ARBA00023004"/>
    </source>
</evidence>
<dbReference type="PANTHER" id="PTHR37823">
    <property type="entry name" value="CYTOCHROME C-553-LIKE"/>
    <property type="match status" value="1"/>
</dbReference>
<dbReference type="GO" id="GO:0020037">
    <property type="term" value="F:heme binding"/>
    <property type="evidence" value="ECO:0007669"/>
    <property type="project" value="InterPro"/>
</dbReference>
<evidence type="ECO:0000256" key="4">
    <source>
        <dbReference type="ARBA" id="ARBA00022982"/>
    </source>
</evidence>
<feature type="compositionally biased region" description="Acidic residues" evidence="8">
    <location>
        <begin position="39"/>
        <end position="64"/>
    </location>
</feature>
<dbReference type="InterPro" id="IPR009056">
    <property type="entry name" value="Cyt_c-like_dom"/>
</dbReference>
<keyword evidence="9" id="KW-0812">Transmembrane</keyword>
<dbReference type="NCBIfam" id="NF045773">
    <property type="entry name" value="cytochro_C550"/>
    <property type="match status" value="1"/>
</dbReference>
<feature type="binding site" description="covalent" evidence="6">
    <location>
        <position position="74"/>
    </location>
    <ligand>
        <name>heme c</name>
        <dbReference type="ChEBI" id="CHEBI:61717"/>
    </ligand>
</feature>
<name>A0A0U9H9F4_9BACI</name>
<reference evidence="12" key="1">
    <citation type="submission" date="2015-07" db="EMBL/GenBank/DDBJ databases">
        <title>Draft Genome Sequence of Oceanobacillus picturae Heshi-B3 that Was Isolated from Fermented Rice Bran with Aging Salted Mackerel, Which Was Named Heshiko as Traditional Fermented Seafood in Japan.</title>
        <authorList>
            <person name="Akuzawa S."/>
            <person name="Nakagawa J."/>
            <person name="Kanekatsu T."/>
            <person name="Kanesaki Y."/>
            <person name="Suzuki T."/>
        </authorList>
    </citation>
    <scope>NUCLEOTIDE SEQUENCE [LARGE SCALE GENOMIC DNA]</scope>
    <source>
        <strain evidence="12">Heshi-B3</strain>
    </source>
</reference>
<keyword evidence="9" id="KW-0472">Membrane</keyword>
<evidence type="ECO:0000256" key="9">
    <source>
        <dbReference type="SAM" id="Phobius"/>
    </source>
</evidence>
<dbReference type="InterPro" id="IPR054780">
    <property type="entry name" value="Cytochro_C550_firm"/>
</dbReference>
<dbReference type="InterPro" id="IPR012218">
    <property type="entry name" value="Cyt_c_BACSU-c550-type"/>
</dbReference>